<dbReference type="EMBL" id="LDOT01000021">
    <property type="protein sequence ID" value="KLV04668.1"/>
    <property type="molecule type" value="Genomic_DNA"/>
</dbReference>
<dbReference type="SUPFAM" id="SSF46689">
    <property type="entry name" value="Homeodomain-like"/>
    <property type="match status" value="1"/>
</dbReference>
<dbReference type="PATRIC" id="fig|1195763.3.peg.3083"/>
<reference evidence="1 2" key="1">
    <citation type="submission" date="2015-05" db="EMBL/GenBank/DDBJ databases">
        <title>Photobacterium galathea sp. nov.</title>
        <authorList>
            <person name="Machado H."/>
            <person name="Gram L."/>
        </authorList>
    </citation>
    <scope>NUCLEOTIDE SEQUENCE [LARGE SCALE GENOMIC DNA]</scope>
    <source>
        <strain evidence="1 2">CGMCC 1.12159</strain>
    </source>
</reference>
<dbReference type="OrthoDB" id="5816932at2"/>
<evidence type="ECO:0008006" key="3">
    <source>
        <dbReference type="Google" id="ProtNLM"/>
    </source>
</evidence>
<gene>
    <name evidence="1" type="ORF">ABT56_14530</name>
</gene>
<sequence length="158" mass="17998">MAKVTAEESAKTRHRITQAVIHCLLDPHIGFEKMTYTRLQHMTGLSRGGILNHFHKKDHFLTTLDLGQEIFASLIAPLDLTSSERLAASFGRAIQQPRFKAIIQLLISNNSQHYAKQQAQLGWHQLEHHIESQLGKQTKEDVLPRLLGKGINQFIFQQ</sequence>
<comment type="caution">
    <text evidence="1">The sequence shown here is derived from an EMBL/GenBank/DDBJ whole genome shotgun (WGS) entry which is preliminary data.</text>
</comment>
<dbReference type="AlphaFoldDB" id="A0A0J1GYD6"/>
<dbReference type="Proteomes" id="UP000036097">
    <property type="component" value="Unassembled WGS sequence"/>
</dbReference>
<proteinExistence type="predicted"/>
<protein>
    <recommendedName>
        <fullName evidence="3">HTH tetR-type domain-containing protein</fullName>
    </recommendedName>
</protein>
<keyword evidence="2" id="KW-1185">Reference proteome</keyword>
<evidence type="ECO:0000313" key="2">
    <source>
        <dbReference type="Proteomes" id="UP000036097"/>
    </source>
</evidence>
<organism evidence="1 2">
    <name type="scientific">Photobacterium aquae</name>
    <dbReference type="NCBI Taxonomy" id="1195763"/>
    <lineage>
        <taxon>Bacteria</taxon>
        <taxon>Pseudomonadati</taxon>
        <taxon>Pseudomonadota</taxon>
        <taxon>Gammaproteobacteria</taxon>
        <taxon>Vibrionales</taxon>
        <taxon>Vibrionaceae</taxon>
        <taxon>Photobacterium</taxon>
    </lineage>
</organism>
<dbReference type="Gene3D" id="1.10.357.10">
    <property type="entry name" value="Tetracycline Repressor, domain 2"/>
    <property type="match status" value="1"/>
</dbReference>
<dbReference type="RefSeq" id="WP_047879603.1">
    <property type="nucleotide sequence ID" value="NZ_LDOT01000021.1"/>
</dbReference>
<evidence type="ECO:0000313" key="1">
    <source>
        <dbReference type="EMBL" id="KLV04668.1"/>
    </source>
</evidence>
<dbReference type="Pfam" id="PF18285">
    <property type="entry name" value="LuxT_C"/>
    <property type="match status" value="1"/>
</dbReference>
<dbReference type="InterPro" id="IPR009057">
    <property type="entry name" value="Homeodomain-like_sf"/>
</dbReference>
<accession>A0A0J1GYD6</accession>
<name>A0A0J1GYD6_9GAMM</name>